<protein>
    <recommendedName>
        <fullName evidence="4">Flagellar protein FlgN</fullName>
    </recommendedName>
</protein>
<evidence type="ECO:0000313" key="3">
    <source>
        <dbReference type="Proteomes" id="UP000760480"/>
    </source>
</evidence>
<dbReference type="Proteomes" id="UP000760480">
    <property type="component" value="Unassembled WGS sequence"/>
</dbReference>
<evidence type="ECO:0008006" key="4">
    <source>
        <dbReference type="Google" id="ProtNLM"/>
    </source>
</evidence>
<evidence type="ECO:0000313" key="2">
    <source>
        <dbReference type="EMBL" id="NMQ21344.1"/>
    </source>
</evidence>
<accession>A0ABX1TTQ8</accession>
<dbReference type="RefSeq" id="WP_169250615.1">
    <property type="nucleotide sequence ID" value="NZ_SPMZ01000089.1"/>
</dbReference>
<sequence length="140" mass="14631">MASTPDCRVASASLSVPAGFTGHPLSSNSSPFLAADELLQRQLDELVAIHRQLRGLLAPSPIVADPERPPGPRNGDFLLIPELWRLQRAVASLEAECGALVGTAQARLNRARIALGALQKGAHDTGQRPGGGGSCAPLNR</sequence>
<comment type="caution">
    <text evidence="2">The sequence shown here is derived from an EMBL/GenBank/DDBJ whole genome shotgun (WGS) entry which is preliminary data.</text>
</comment>
<reference evidence="2 3" key="1">
    <citation type="submission" date="2019-03" db="EMBL/GenBank/DDBJ databases">
        <title>Metabolic reconstructions from genomes of highly enriched 'Candidatus Accumulibacter' and 'Candidatus Competibacter' bioreactor populations.</title>
        <authorList>
            <person name="Annavajhala M.K."/>
            <person name="Welles L."/>
            <person name="Abbas B."/>
            <person name="Sorokin D."/>
            <person name="Park H."/>
            <person name="Van Loosdrecht M."/>
            <person name="Chandran K."/>
        </authorList>
    </citation>
    <scope>NUCLEOTIDE SEQUENCE [LARGE SCALE GENOMIC DNA]</scope>
    <source>
        <strain evidence="2 3">SBR_G</strain>
    </source>
</reference>
<organism evidence="2 3">
    <name type="scientific">Candidatus Competibacter phosphatis</name>
    <dbReference type="NCBI Taxonomy" id="221280"/>
    <lineage>
        <taxon>Bacteria</taxon>
        <taxon>Pseudomonadati</taxon>
        <taxon>Pseudomonadota</taxon>
        <taxon>Gammaproteobacteria</taxon>
        <taxon>Candidatus Competibacteraceae</taxon>
        <taxon>Candidatus Competibacter</taxon>
    </lineage>
</organism>
<feature type="region of interest" description="Disordered" evidence="1">
    <location>
        <begin position="120"/>
        <end position="140"/>
    </location>
</feature>
<gene>
    <name evidence="2" type="ORF">E4P82_20345</name>
</gene>
<keyword evidence="3" id="KW-1185">Reference proteome</keyword>
<dbReference type="EMBL" id="SPMZ01000089">
    <property type="protein sequence ID" value="NMQ21344.1"/>
    <property type="molecule type" value="Genomic_DNA"/>
</dbReference>
<evidence type="ECO:0000256" key="1">
    <source>
        <dbReference type="SAM" id="MobiDB-lite"/>
    </source>
</evidence>
<proteinExistence type="predicted"/>
<name>A0ABX1TTQ8_9GAMM</name>